<feature type="compositionally biased region" description="Acidic residues" evidence="1">
    <location>
        <begin position="284"/>
        <end position="297"/>
    </location>
</feature>
<reference evidence="2 3" key="1">
    <citation type="journal article" date="2013" name="BMC Genomics">
        <title>Reconstruction of the lipid metabolism for the microalga Monoraphidium neglectum from its genome sequence reveals characteristics suitable for biofuel production.</title>
        <authorList>
            <person name="Bogen C."/>
            <person name="Al-Dilaimi A."/>
            <person name="Albersmeier A."/>
            <person name="Wichmann J."/>
            <person name="Grundmann M."/>
            <person name="Rupp O."/>
            <person name="Lauersen K.J."/>
            <person name="Blifernez-Klassen O."/>
            <person name="Kalinowski J."/>
            <person name="Goesmann A."/>
            <person name="Mussgnug J.H."/>
            <person name="Kruse O."/>
        </authorList>
    </citation>
    <scope>NUCLEOTIDE SEQUENCE [LARGE SCALE GENOMIC DNA]</scope>
    <source>
        <strain evidence="2 3">SAG 48.87</strain>
    </source>
</reference>
<proteinExistence type="predicted"/>
<feature type="compositionally biased region" description="Basic residues" evidence="1">
    <location>
        <begin position="327"/>
        <end position="348"/>
    </location>
</feature>
<feature type="compositionally biased region" description="Low complexity" evidence="1">
    <location>
        <begin position="377"/>
        <end position="391"/>
    </location>
</feature>
<feature type="compositionally biased region" description="Low complexity" evidence="1">
    <location>
        <begin position="176"/>
        <end position="200"/>
    </location>
</feature>
<feature type="compositionally biased region" description="Basic and acidic residues" evidence="1">
    <location>
        <begin position="117"/>
        <end position="128"/>
    </location>
</feature>
<accession>A0A0D2LT37</accession>
<feature type="region of interest" description="Disordered" evidence="1">
    <location>
        <begin position="471"/>
        <end position="498"/>
    </location>
</feature>
<dbReference type="KEGG" id="mng:MNEG_15053"/>
<feature type="compositionally biased region" description="Basic and acidic residues" evidence="1">
    <location>
        <begin position="51"/>
        <end position="60"/>
    </location>
</feature>
<feature type="compositionally biased region" description="Low complexity" evidence="1">
    <location>
        <begin position="305"/>
        <end position="314"/>
    </location>
</feature>
<feature type="compositionally biased region" description="Low complexity" evidence="1">
    <location>
        <begin position="261"/>
        <end position="273"/>
    </location>
</feature>
<feature type="compositionally biased region" description="Low complexity" evidence="1">
    <location>
        <begin position="31"/>
        <end position="44"/>
    </location>
</feature>
<keyword evidence="3" id="KW-1185">Reference proteome</keyword>
<feature type="compositionally biased region" description="Low complexity" evidence="1">
    <location>
        <begin position="471"/>
        <end position="481"/>
    </location>
</feature>
<protein>
    <submittedName>
        <fullName evidence="2">Uncharacterized protein</fullName>
    </submittedName>
</protein>
<feature type="compositionally biased region" description="Low complexity" evidence="1">
    <location>
        <begin position="417"/>
        <end position="426"/>
    </location>
</feature>
<dbReference type="AlphaFoldDB" id="A0A0D2LT37"/>
<evidence type="ECO:0000313" key="3">
    <source>
        <dbReference type="Proteomes" id="UP000054498"/>
    </source>
</evidence>
<evidence type="ECO:0000256" key="1">
    <source>
        <dbReference type="SAM" id="MobiDB-lite"/>
    </source>
</evidence>
<dbReference type="EMBL" id="KK105203">
    <property type="protein sequence ID" value="KIY92911.1"/>
    <property type="molecule type" value="Genomic_DNA"/>
</dbReference>
<evidence type="ECO:0000313" key="2">
    <source>
        <dbReference type="EMBL" id="KIY92911.1"/>
    </source>
</evidence>
<dbReference type="RefSeq" id="XP_013891931.1">
    <property type="nucleotide sequence ID" value="XM_014036477.1"/>
</dbReference>
<organism evidence="2 3">
    <name type="scientific">Monoraphidium neglectum</name>
    <dbReference type="NCBI Taxonomy" id="145388"/>
    <lineage>
        <taxon>Eukaryota</taxon>
        <taxon>Viridiplantae</taxon>
        <taxon>Chlorophyta</taxon>
        <taxon>core chlorophytes</taxon>
        <taxon>Chlorophyceae</taxon>
        <taxon>CS clade</taxon>
        <taxon>Sphaeropleales</taxon>
        <taxon>Selenastraceae</taxon>
        <taxon>Monoraphidium</taxon>
    </lineage>
</organism>
<sequence length="498" mass="51599">MEGDGGARTPQGPRLAKRAAVASEAGAEAAARAGVRGLRKVVAAPPAQKGDGMRPRDQAVWRDPAVPAAKRRRTAPEVAAGSAGGGGAAAPAWAGRGPLHGRARGQQRVAAPHWRRPASESEEQRDQEQQQQRAAKRQGYDSKQQLRGAQPHPKRQPLRALQPKSCQDGRGGGLAPAGARQAACAGGAAQLRPKGAPQGLAAGGAGLERVAKDDGRPQRSNVLQRRRRRQHCQEMAEQRIEEWEDQDALSDESEADEDSDYAASSGGSDAASDTQVLGCSPFSAEEEADEDAEEEGAWMEGPGGSSISTGSSRDSGSEPEGDERGAGARRRPPRKRRASPAPRPRRRAAGRDACRVRADQHIRGARHPRVRETPLSAAEVAAAAAAALGGARSRQQEPPHAPLLRLRHGPLAPEPAPAAARTSPRPGQTPAIAAVVAAAAAAAAAVVRRAVCSVSGGAAAAATRQERRAAAVGAQHGAEAASRVPAKHTAAGRRAPAR</sequence>
<feature type="compositionally biased region" description="Basic and acidic residues" evidence="1">
    <location>
        <begin position="231"/>
        <end position="241"/>
    </location>
</feature>
<feature type="region of interest" description="Disordered" evidence="1">
    <location>
        <begin position="31"/>
        <end position="427"/>
    </location>
</feature>
<dbReference type="Proteomes" id="UP000054498">
    <property type="component" value="Unassembled WGS sequence"/>
</dbReference>
<gene>
    <name evidence="2" type="ORF">MNEG_15053</name>
</gene>
<name>A0A0D2LT37_9CHLO</name>
<dbReference type="GeneID" id="25732676"/>
<feature type="region of interest" description="Disordered" evidence="1">
    <location>
        <begin position="1"/>
        <end position="20"/>
    </location>
</feature>
<feature type="compositionally biased region" description="Basic and acidic residues" evidence="1">
    <location>
        <begin position="349"/>
        <end position="362"/>
    </location>
</feature>
<feature type="compositionally biased region" description="Acidic residues" evidence="1">
    <location>
        <begin position="242"/>
        <end position="260"/>
    </location>
</feature>